<dbReference type="RefSeq" id="WP_167973359.1">
    <property type="nucleotide sequence ID" value="NZ_BHZG01000397.1"/>
</dbReference>
<comment type="caution">
    <text evidence="2">The sequence shown here is derived from an EMBL/GenBank/DDBJ whole genome shotgun (WGS) entry which is preliminary data.</text>
</comment>
<evidence type="ECO:0000256" key="1">
    <source>
        <dbReference type="SAM" id="MobiDB-lite"/>
    </source>
</evidence>
<gene>
    <name evidence="2" type="ORF">HCN56_20710</name>
</gene>
<feature type="compositionally biased region" description="Gly residues" evidence="1">
    <location>
        <begin position="42"/>
        <end position="60"/>
    </location>
</feature>
<sequence>MRRQARATLGVTAAAAVLVAVSGCSGESDSYWGARSAEPEAEGGGGEPDASSGKGGGPAAGGPRADDEDPQLREMFDSALAEFADAESLRLTGSLVDAGSRMELDIWLDSDGDCSADVAMEGEGAMTILKSADLVWVKADDLFWEVAGLHELGVQLDGRYLHGSTRDPAMAGFTELCVLEELTGDLPVDEFDAGITEQGRSELDGTPVVDIEVTERDGETAVMRVAVEAPHYLHEISAVEDGEQQRMVFDRYNEPLEITPPRPEEIFLPGEVSPV</sequence>
<dbReference type="Proteomes" id="UP000578686">
    <property type="component" value="Unassembled WGS sequence"/>
</dbReference>
<evidence type="ECO:0000313" key="2">
    <source>
        <dbReference type="EMBL" id="NJQ07938.1"/>
    </source>
</evidence>
<evidence type="ECO:0008006" key="4">
    <source>
        <dbReference type="Google" id="ProtNLM"/>
    </source>
</evidence>
<evidence type="ECO:0000313" key="3">
    <source>
        <dbReference type="Proteomes" id="UP000578686"/>
    </source>
</evidence>
<accession>A0A7X6D4A9</accession>
<protein>
    <recommendedName>
        <fullName evidence="4">Lipoprotein</fullName>
    </recommendedName>
</protein>
<proteinExistence type="predicted"/>
<dbReference type="EMBL" id="JAAVJD010000218">
    <property type="protein sequence ID" value="NJQ07938.1"/>
    <property type="molecule type" value="Genomic_DNA"/>
</dbReference>
<keyword evidence="3" id="KW-1185">Reference proteome</keyword>
<organism evidence="2 3">
    <name type="scientific">Streptomyces lonarensis</name>
    <dbReference type="NCBI Taxonomy" id="700599"/>
    <lineage>
        <taxon>Bacteria</taxon>
        <taxon>Bacillati</taxon>
        <taxon>Actinomycetota</taxon>
        <taxon>Actinomycetes</taxon>
        <taxon>Kitasatosporales</taxon>
        <taxon>Streptomycetaceae</taxon>
        <taxon>Streptomyces</taxon>
    </lineage>
</organism>
<dbReference type="PROSITE" id="PS51257">
    <property type="entry name" value="PROKAR_LIPOPROTEIN"/>
    <property type="match status" value="1"/>
</dbReference>
<dbReference type="AlphaFoldDB" id="A0A7X6D4A9"/>
<name>A0A7X6D4A9_9ACTN</name>
<reference evidence="2 3" key="1">
    <citation type="submission" date="2020-03" db="EMBL/GenBank/DDBJ databases">
        <title>Draft genome of Streptomyces sp. ventii, isolated from the Axial Seamount in the Pacific Ocean, and resequencing of the two type strains Streptomyces lonarensis strain NCL 716 and Streptomyces bohaiensis strain 11A07.</title>
        <authorList>
            <person name="Loughran R.M."/>
            <person name="Pfannmuller K.M."/>
            <person name="Wasson B.J."/>
            <person name="Deadmond M.C."/>
            <person name="Paddock B.E."/>
            <person name="Koyack M.J."/>
            <person name="Gallegos D.A."/>
            <person name="Mitchell E.A."/>
            <person name="Ushijima B."/>
            <person name="Saw J.H."/>
            <person name="Mcphail K.L."/>
            <person name="Videau P."/>
        </authorList>
    </citation>
    <scope>NUCLEOTIDE SEQUENCE [LARGE SCALE GENOMIC DNA]</scope>
    <source>
        <strain evidence="2 3">NCL716</strain>
    </source>
</reference>
<feature type="region of interest" description="Disordered" evidence="1">
    <location>
        <begin position="25"/>
        <end position="70"/>
    </location>
</feature>